<sequence>MNAAVIDLQDFRKKREAEQCQMTRATPARPWMPVWVWVVVWPV</sequence>
<accession>A0ABU5H4Y0</accession>
<reference evidence="1 2" key="1">
    <citation type="submission" date="2023-12" db="EMBL/GenBank/DDBJ databases">
        <title>the genome sequence of Hyalangium sp. s54d21.</title>
        <authorList>
            <person name="Zhang X."/>
        </authorList>
    </citation>
    <scope>NUCLEOTIDE SEQUENCE [LARGE SCALE GENOMIC DNA]</scope>
    <source>
        <strain evidence="2">s54d21</strain>
    </source>
</reference>
<keyword evidence="2" id="KW-1185">Reference proteome</keyword>
<protein>
    <submittedName>
        <fullName evidence="1">Uncharacterized protein</fullName>
    </submittedName>
</protein>
<gene>
    <name evidence="1" type="ORF">SYV04_15790</name>
</gene>
<comment type="caution">
    <text evidence="1">The sequence shown here is derived from an EMBL/GenBank/DDBJ whole genome shotgun (WGS) entry which is preliminary data.</text>
</comment>
<name>A0ABU5H4Y0_9BACT</name>
<organism evidence="1 2">
    <name type="scientific">Hyalangium rubrum</name>
    <dbReference type="NCBI Taxonomy" id="3103134"/>
    <lineage>
        <taxon>Bacteria</taxon>
        <taxon>Pseudomonadati</taxon>
        <taxon>Myxococcota</taxon>
        <taxon>Myxococcia</taxon>
        <taxon>Myxococcales</taxon>
        <taxon>Cystobacterineae</taxon>
        <taxon>Archangiaceae</taxon>
        <taxon>Hyalangium</taxon>
    </lineage>
</organism>
<dbReference type="EMBL" id="JAXIVS010000005">
    <property type="protein sequence ID" value="MDY7227878.1"/>
    <property type="molecule type" value="Genomic_DNA"/>
</dbReference>
<evidence type="ECO:0000313" key="1">
    <source>
        <dbReference type="EMBL" id="MDY7227878.1"/>
    </source>
</evidence>
<evidence type="ECO:0000313" key="2">
    <source>
        <dbReference type="Proteomes" id="UP001291309"/>
    </source>
</evidence>
<dbReference type="RefSeq" id="WP_321546607.1">
    <property type="nucleotide sequence ID" value="NZ_JAXIVS010000005.1"/>
</dbReference>
<proteinExistence type="predicted"/>
<dbReference type="Proteomes" id="UP001291309">
    <property type="component" value="Unassembled WGS sequence"/>
</dbReference>